<dbReference type="EMBL" id="WHUW01000219">
    <property type="protein sequence ID" value="KAF8417541.1"/>
    <property type="molecule type" value="Genomic_DNA"/>
</dbReference>
<dbReference type="Proteomes" id="UP001194468">
    <property type="component" value="Unassembled WGS sequence"/>
</dbReference>
<reference evidence="1" key="2">
    <citation type="journal article" date="2020" name="Nat. Commun.">
        <title>Large-scale genome sequencing of mycorrhizal fungi provides insights into the early evolution of symbiotic traits.</title>
        <authorList>
            <person name="Miyauchi S."/>
            <person name="Kiss E."/>
            <person name="Kuo A."/>
            <person name="Drula E."/>
            <person name="Kohler A."/>
            <person name="Sanchez-Garcia M."/>
            <person name="Morin E."/>
            <person name="Andreopoulos B."/>
            <person name="Barry K.W."/>
            <person name="Bonito G."/>
            <person name="Buee M."/>
            <person name="Carver A."/>
            <person name="Chen C."/>
            <person name="Cichocki N."/>
            <person name="Clum A."/>
            <person name="Culley D."/>
            <person name="Crous P.W."/>
            <person name="Fauchery L."/>
            <person name="Girlanda M."/>
            <person name="Hayes R.D."/>
            <person name="Keri Z."/>
            <person name="LaButti K."/>
            <person name="Lipzen A."/>
            <person name="Lombard V."/>
            <person name="Magnuson J."/>
            <person name="Maillard F."/>
            <person name="Murat C."/>
            <person name="Nolan M."/>
            <person name="Ohm R.A."/>
            <person name="Pangilinan J."/>
            <person name="Pereira M.F."/>
            <person name="Perotto S."/>
            <person name="Peter M."/>
            <person name="Pfister S."/>
            <person name="Riley R."/>
            <person name="Sitrit Y."/>
            <person name="Stielow J.B."/>
            <person name="Szollosi G."/>
            <person name="Zifcakova L."/>
            <person name="Stursova M."/>
            <person name="Spatafora J.W."/>
            <person name="Tedersoo L."/>
            <person name="Vaario L.M."/>
            <person name="Yamada A."/>
            <person name="Yan M."/>
            <person name="Wang P."/>
            <person name="Xu J."/>
            <person name="Bruns T."/>
            <person name="Baldrian P."/>
            <person name="Vilgalys R."/>
            <person name="Dunand C."/>
            <person name="Henrissat B."/>
            <person name="Grigoriev I.V."/>
            <person name="Hibbett D."/>
            <person name="Nagy L.G."/>
            <person name="Martin F.M."/>
        </authorList>
    </citation>
    <scope>NUCLEOTIDE SEQUENCE</scope>
    <source>
        <strain evidence="1">BED1</strain>
    </source>
</reference>
<organism evidence="1 2">
    <name type="scientific">Boletus edulis BED1</name>
    <dbReference type="NCBI Taxonomy" id="1328754"/>
    <lineage>
        <taxon>Eukaryota</taxon>
        <taxon>Fungi</taxon>
        <taxon>Dikarya</taxon>
        <taxon>Basidiomycota</taxon>
        <taxon>Agaricomycotina</taxon>
        <taxon>Agaricomycetes</taxon>
        <taxon>Agaricomycetidae</taxon>
        <taxon>Boletales</taxon>
        <taxon>Boletineae</taxon>
        <taxon>Boletaceae</taxon>
        <taxon>Boletoideae</taxon>
        <taxon>Boletus</taxon>
    </lineage>
</organism>
<keyword evidence="2" id="KW-1185">Reference proteome</keyword>
<sequence>MLAYPSPDLTLWQTGSRLLGPRHPLAKIPPNSLPLRQDAEEFAHCSDGIPIRQEGGHQERSTGSAALFAMYRLKAYISQKGESMDSWCNHRMR</sequence>
<name>A0AAD4BCB1_BOLED</name>
<protein>
    <submittedName>
        <fullName evidence="1">Uncharacterized protein</fullName>
    </submittedName>
</protein>
<proteinExistence type="predicted"/>
<comment type="caution">
    <text evidence="1">The sequence shown here is derived from an EMBL/GenBank/DDBJ whole genome shotgun (WGS) entry which is preliminary data.</text>
</comment>
<accession>A0AAD4BCB1</accession>
<evidence type="ECO:0000313" key="2">
    <source>
        <dbReference type="Proteomes" id="UP001194468"/>
    </source>
</evidence>
<reference evidence="1" key="1">
    <citation type="submission" date="2019-10" db="EMBL/GenBank/DDBJ databases">
        <authorList>
            <consortium name="DOE Joint Genome Institute"/>
            <person name="Kuo A."/>
            <person name="Miyauchi S."/>
            <person name="Kiss E."/>
            <person name="Drula E."/>
            <person name="Kohler A."/>
            <person name="Sanchez-Garcia M."/>
            <person name="Andreopoulos B."/>
            <person name="Barry K.W."/>
            <person name="Bonito G."/>
            <person name="Buee M."/>
            <person name="Carver A."/>
            <person name="Chen C."/>
            <person name="Cichocki N."/>
            <person name="Clum A."/>
            <person name="Culley D."/>
            <person name="Crous P.W."/>
            <person name="Fauchery L."/>
            <person name="Girlanda M."/>
            <person name="Hayes R."/>
            <person name="Keri Z."/>
            <person name="LaButti K."/>
            <person name="Lipzen A."/>
            <person name="Lombard V."/>
            <person name="Magnuson J."/>
            <person name="Maillard F."/>
            <person name="Morin E."/>
            <person name="Murat C."/>
            <person name="Nolan M."/>
            <person name="Ohm R."/>
            <person name="Pangilinan J."/>
            <person name="Pereira M."/>
            <person name="Perotto S."/>
            <person name="Peter M."/>
            <person name="Riley R."/>
            <person name="Sitrit Y."/>
            <person name="Stielow B."/>
            <person name="Szollosi G."/>
            <person name="Zifcakova L."/>
            <person name="Stursova M."/>
            <person name="Spatafora J.W."/>
            <person name="Tedersoo L."/>
            <person name="Vaario L.-M."/>
            <person name="Yamada A."/>
            <person name="Yan M."/>
            <person name="Wang P."/>
            <person name="Xu J."/>
            <person name="Bruns T."/>
            <person name="Baldrian P."/>
            <person name="Vilgalys R."/>
            <person name="Henrissat B."/>
            <person name="Grigoriev I.V."/>
            <person name="Hibbett D."/>
            <person name="Nagy L.G."/>
            <person name="Martin F.M."/>
        </authorList>
    </citation>
    <scope>NUCLEOTIDE SEQUENCE</scope>
    <source>
        <strain evidence="1">BED1</strain>
    </source>
</reference>
<dbReference type="AlphaFoldDB" id="A0AAD4BCB1"/>
<evidence type="ECO:0000313" key="1">
    <source>
        <dbReference type="EMBL" id="KAF8417541.1"/>
    </source>
</evidence>
<gene>
    <name evidence="1" type="ORF">L210DRAFT_720576</name>
</gene>